<reference evidence="2 3" key="1">
    <citation type="submission" date="2018-04" db="EMBL/GenBank/DDBJ databases">
        <title>Genomic Encyclopedia of Type Strains, Phase III (KMG-III): the genomes of soil and plant-associated and newly described type strains.</title>
        <authorList>
            <person name="Whitman W."/>
        </authorList>
    </citation>
    <scope>NUCLEOTIDE SEQUENCE [LARGE SCALE GENOMIC DNA]</scope>
    <source>
        <strain evidence="2 3">JA192</strain>
    </source>
</reference>
<dbReference type="EMBL" id="PZZW01000009">
    <property type="protein sequence ID" value="PTM76095.1"/>
    <property type="molecule type" value="Genomic_DNA"/>
</dbReference>
<accession>A0ABX5J4T2</accession>
<feature type="signal peptide" evidence="1">
    <location>
        <begin position="1"/>
        <end position="22"/>
    </location>
</feature>
<name>A0ABX5J4T2_9RHOB</name>
<comment type="caution">
    <text evidence="2">The sequence shown here is derived from an EMBL/GenBank/DDBJ whole genome shotgun (WGS) entry which is preliminary data.</text>
</comment>
<protein>
    <recommendedName>
        <fullName evidence="4">Outer membrane protein beta-barrel domain-containing protein</fullName>
    </recommendedName>
</protein>
<evidence type="ECO:0000256" key="1">
    <source>
        <dbReference type="SAM" id="SignalP"/>
    </source>
</evidence>
<keyword evidence="1" id="KW-0732">Signal</keyword>
<evidence type="ECO:0000313" key="3">
    <source>
        <dbReference type="Proteomes" id="UP000240800"/>
    </source>
</evidence>
<dbReference type="RefSeq" id="WP_235836903.1">
    <property type="nucleotide sequence ID" value="NZ_MABH01000001.1"/>
</dbReference>
<organism evidence="2 3">
    <name type="scientific">Cereibacter johrii</name>
    <dbReference type="NCBI Taxonomy" id="445629"/>
    <lineage>
        <taxon>Bacteria</taxon>
        <taxon>Pseudomonadati</taxon>
        <taxon>Pseudomonadota</taxon>
        <taxon>Alphaproteobacteria</taxon>
        <taxon>Rhodobacterales</taxon>
        <taxon>Paracoccaceae</taxon>
        <taxon>Cereibacter</taxon>
    </lineage>
</organism>
<dbReference type="InterPro" id="IPR011250">
    <property type="entry name" value="OMP/PagP_B-barrel"/>
</dbReference>
<dbReference type="SUPFAM" id="SSF56925">
    <property type="entry name" value="OMPA-like"/>
    <property type="match status" value="1"/>
</dbReference>
<sequence length="255" mass="27928">MTLSRFLRSAACLLVLSCAAGAAGAQAMDEDQPRLVLSGYLFASGLSGQASTFENLPPADIDLSFGDVLEDFEGGLMGVAEYRTGPVTLLGDMMFTQVRPGGTLQGPLASDVELRQRSLTLQTTALYRLHATPDMRVDLGAGLRYWHMDNKISTSSDALGYRTRSQDQDWVDPVAAARVQVRLAPGWTATAYADYGFSGVGSDETWQLLGTVDYSWNERMSLRMGYRVLATDYRNGDFLYDVTMRGPVLGLAYRF</sequence>
<keyword evidence="3" id="KW-1185">Reference proteome</keyword>
<evidence type="ECO:0000313" key="2">
    <source>
        <dbReference type="EMBL" id="PTM76095.1"/>
    </source>
</evidence>
<feature type="chain" id="PRO_5046916161" description="Outer membrane protein beta-barrel domain-containing protein" evidence="1">
    <location>
        <begin position="23"/>
        <end position="255"/>
    </location>
</feature>
<gene>
    <name evidence="2" type="ORF">C8J29_1096</name>
</gene>
<evidence type="ECO:0008006" key="4">
    <source>
        <dbReference type="Google" id="ProtNLM"/>
    </source>
</evidence>
<proteinExistence type="predicted"/>
<dbReference type="Proteomes" id="UP000240800">
    <property type="component" value="Unassembled WGS sequence"/>
</dbReference>